<dbReference type="Proteomes" id="UP000308768">
    <property type="component" value="Unassembled WGS sequence"/>
</dbReference>
<dbReference type="OrthoDB" id="412814at2759"/>
<dbReference type="InterPro" id="IPR027450">
    <property type="entry name" value="AlkB-like"/>
</dbReference>
<dbReference type="PANTHER" id="PTHR12463:SF1">
    <property type="entry name" value="2-OXOGLUTARATE AND FE-DEPENDENT OXYGENASE FAMILY PROTEIN"/>
    <property type="match status" value="1"/>
</dbReference>
<proteinExistence type="predicted"/>
<dbReference type="Gene3D" id="2.60.120.590">
    <property type="entry name" value="Alpha-ketoglutarate-dependent dioxygenase AlkB-like"/>
    <property type="match status" value="1"/>
</dbReference>
<accession>A0A4U0XDG6</accession>
<name>A0A4U0XDG6_9PEZI</name>
<reference evidence="3 4" key="1">
    <citation type="submission" date="2017-03" db="EMBL/GenBank/DDBJ databases">
        <title>Genomes of endolithic fungi from Antarctica.</title>
        <authorList>
            <person name="Coleine C."/>
            <person name="Masonjones S."/>
            <person name="Stajich J.E."/>
        </authorList>
    </citation>
    <scope>NUCLEOTIDE SEQUENCE [LARGE SCALE GENOMIC DNA]</scope>
    <source>
        <strain evidence="3 4">CCFEE 5187</strain>
    </source>
</reference>
<dbReference type="GO" id="GO:0070988">
    <property type="term" value="P:demethylation"/>
    <property type="evidence" value="ECO:0007669"/>
    <property type="project" value="InterPro"/>
</dbReference>
<dbReference type="GO" id="GO:0032451">
    <property type="term" value="F:demethylase activity"/>
    <property type="evidence" value="ECO:0007669"/>
    <property type="project" value="TreeGrafter"/>
</dbReference>
<comment type="caution">
    <text evidence="3">The sequence shown here is derived from an EMBL/GenBank/DDBJ whole genome shotgun (WGS) entry which is preliminary data.</text>
</comment>
<dbReference type="InterPro" id="IPR037151">
    <property type="entry name" value="AlkB-like_sf"/>
</dbReference>
<sequence>MKRKTLHDYFHKEARPAVDERASHVEESPKEQKSRLAPSGETRHLLDRSDVSVPGLSVLQSFVSPVEQATLLAFLDSQTWRTDLSRRTKHYGGTYCLMPFATATPAERVAISQTIITAPPIAPELHWLIERMVSRAIYAPTARPEFCIVNGYLRPHGISAHVENFRFGEPVCSLTLGSGDFMRFHELAAPHDGSVRSGAEAKAPRTGKRVDIWLPSGSLCVLRGKARYQWQHEIVRGRRGRVGDEWRRVSLTFRVEKGKTTATADTRAKE</sequence>
<keyword evidence="4" id="KW-1185">Reference proteome</keyword>
<feature type="domain" description="Fe2OG dioxygenase" evidence="2">
    <location>
        <begin position="143"/>
        <end position="257"/>
    </location>
</feature>
<dbReference type="EMBL" id="NAJN01000489">
    <property type="protein sequence ID" value="TKA72585.1"/>
    <property type="molecule type" value="Genomic_DNA"/>
</dbReference>
<dbReference type="GO" id="GO:0016491">
    <property type="term" value="F:oxidoreductase activity"/>
    <property type="evidence" value="ECO:0007669"/>
    <property type="project" value="TreeGrafter"/>
</dbReference>
<dbReference type="SUPFAM" id="SSF51197">
    <property type="entry name" value="Clavaminate synthase-like"/>
    <property type="match status" value="1"/>
</dbReference>
<evidence type="ECO:0000259" key="2">
    <source>
        <dbReference type="PROSITE" id="PS51471"/>
    </source>
</evidence>
<evidence type="ECO:0000256" key="1">
    <source>
        <dbReference type="SAM" id="MobiDB-lite"/>
    </source>
</evidence>
<dbReference type="AlphaFoldDB" id="A0A4U0XDG6"/>
<dbReference type="InterPro" id="IPR005123">
    <property type="entry name" value="Oxoglu/Fe-dep_dioxygenase_dom"/>
</dbReference>
<dbReference type="InterPro" id="IPR032857">
    <property type="entry name" value="ALKBH4"/>
</dbReference>
<evidence type="ECO:0000313" key="3">
    <source>
        <dbReference type="EMBL" id="TKA72585.1"/>
    </source>
</evidence>
<feature type="region of interest" description="Disordered" evidence="1">
    <location>
        <begin position="1"/>
        <end position="44"/>
    </location>
</feature>
<dbReference type="PROSITE" id="PS51471">
    <property type="entry name" value="FE2OG_OXY"/>
    <property type="match status" value="1"/>
</dbReference>
<dbReference type="Pfam" id="PF13532">
    <property type="entry name" value="2OG-FeII_Oxy_2"/>
    <property type="match status" value="1"/>
</dbReference>
<protein>
    <recommendedName>
        <fullName evidence="2">Fe2OG dioxygenase domain-containing protein</fullName>
    </recommendedName>
</protein>
<organism evidence="3 4">
    <name type="scientific">Cryomyces minteri</name>
    <dbReference type="NCBI Taxonomy" id="331657"/>
    <lineage>
        <taxon>Eukaryota</taxon>
        <taxon>Fungi</taxon>
        <taxon>Dikarya</taxon>
        <taxon>Ascomycota</taxon>
        <taxon>Pezizomycotina</taxon>
        <taxon>Dothideomycetes</taxon>
        <taxon>Dothideomycetes incertae sedis</taxon>
        <taxon>Cryomyces</taxon>
    </lineage>
</organism>
<evidence type="ECO:0000313" key="4">
    <source>
        <dbReference type="Proteomes" id="UP000308768"/>
    </source>
</evidence>
<feature type="compositionally biased region" description="Basic and acidic residues" evidence="1">
    <location>
        <begin position="1"/>
        <end position="34"/>
    </location>
</feature>
<gene>
    <name evidence="3" type="ORF">B0A49_03438</name>
</gene>
<dbReference type="PANTHER" id="PTHR12463">
    <property type="entry name" value="OXYGENASE-RELATED"/>
    <property type="match status" value="1"/>
</dbReference>
<dbReference type="STRING" id="331657.A0A4U0XDG6"/>